<dbReference type="CDD" id="cd12148">
    <property type="entry name" value="fungal_TF_MHR"/>
    <property type="match status" value="1"/>
</dbReference>
<feature type="domain" description="4Fe-4S ferredoxin-type" evidence="7">
    <location>
        <begin position="70"/>
        <end position="102"/>
    </location>
</feature>
<dbReference type="PROSITE" id="PS51379">
    <property type="entry name" value="4FE4S_FER_2"/>
    <property type="match status" value="1"/>
</dbReference>
<evidence type="ECO:0000313" key="9">
    <source>
        <dbReference type="Proteomes" id="UP000076532"/>
    </source>
</evidence>
<protein>
    <recommendedName>
        <fullName evidence="10">Zn(2)-C6 fungal-type domain-containing protein</fullName>
    </recommendedName>
</protein>
<dbReference type="CDD" id="cd00067">
    <property type="entry name" value="GAL4"/>
    <property type="match status" value="1"/>
</dbReference>
<evidence type="ECO:0000256" key="3">
    <source>
        <dbReference type="ARBA" id="ARBA00023242"/>
    </source>
</evidence>
<dbReference type="OrthoDB" id="240216at2759"/>
<dbReference type="Proteomes" id="UP000076532">
    <property type="component" value="Unassembled WGS sequence"/>
</dbReference>
<name>A0A166W6D3_9AGAM</name>
<keyword evidence="4" id="KW-0175">Coiled coil</keyword>
<dbReference type="Pfam" id="PF00172">
    <property type="entry name" value="Zn_clus"/>
    <property type="match status" value="1"/>
</dbReference>
<dbReference type="EMBL" id="KV417482">
    <property type="protein sequence ID" value="KZP33434.1"/>
    <property type="molecule type" value="Genomic_DNA"/>
</dbReference>
<dbReference type="GO" id="GO:0000981">
    <property type="term" value="F:DNA-binding transcription factor activity, RNA polymerase II-specific"/>
    <property type="evidence" value="ECO:0007669"/>
    <property type="project" value="InterPro"/>
</dbReference>
<sequence>MPDPGPPRQLKPPLSQPQPPWLWSQEPDRFDFVSQPFYAPNGSLESPIEPGARKTHGKKQPLSCAECRRLKLKCDRNFPCSSCQKRGCAQICPHGALTSGKGSRFILANTEELHAKIAAMGERIEALEDALASLQASISREPHPLLRQDLLRVKSTAEFHQAHGLAVKFSSGSSDDPAESEYTRPQSNQFDYHTSVEPTTPIDPYWCRTEQTPVQLDQPIEHNTVPSSLPPTIFALSERFPVPWKLDIHTRQVIRDMLPSRDEATYLCDQAQQNALWQYNLDPSRTFLPNLIHHVYTSPIDDVKPRRLAMLLMVLAIGVQVDTKQIVDSPRADCYHALARAALCESPFMEHPDIDLIQCLFYIMWYLILWSDKENAAIYAWTVMGLAAKLAQALGLHRADGSWKVIPEESETRRILIWELVTLDARLALSLNRPPAFNLNHLECKRPDYSAASLQYLKYKHDFFEHCLSPVLETVVAAKPCPYQHLLALDGRIRDWYIPPELDMFGSTGLTTQRPGLMQQALVAAGREILLLQLHRNRFTQALNGPETYTSRHPYAPSVVATFISACRLIEMLEIFMDKAPELCKRVFGFWFNMFSGVLAIALYVSRAPHVADASMALRQMQTANILFSRVAVNNPRATRAHALLLRLTDKVTRIISEHHNSTRHMGSGLGGLQSYSGRSQPTISDTRSRMEPEYDLDAFEGAHASLRTYPRQSQYSDVPDSALLYPSISLRIEEEELRAVSFTSPIARVSFPTRVGNQDLNFDFGALALGPDDSSLMTWF</sequence>
<comment type="subcellular location">
    <subcellularLocation>
        <location evidence="1">Nucleus</location>
    </subcellularLocation>
</comment>
<dbReference type="InterPro" id="IPR050613">
    <property type="entry name" value="Sec_Metabolite_Reg"/>
</dbReference>
<dbReference type="Pfam" id="PF04082">
    <property type="entry name" value="Fungal_trans"/>
    <property type="match status" value="1"/>
</dbReference>
<evidence type="ECO:0000313" key="8">
    <source>
        <dbReference type="EMBL" id="KZP33434.1"/>
    </source>
</evidence>
<feature type="coiled-coil region" evidence="4">
    <location>
        <begin position="110"/>
        <end position="137"/>
    </location>
</feature>
<feature type="region of interest" description="Disordered" evidence="5">
    <location>
        <begin position="1"/>
        <end position="25"/>
    </location>
</feature>
<dbReference type="GO" id="GO:0003677">
    <property type="term" value="F:DNA binding"/>
    <property type="evidence" value="ECO:0007669"/>
    <property type="project" value="InterPro"/>
</dbReference>
<dbReference type="PROSITE" id="PS50048">
    <property type="entry name" value="ZN2_CY6_FUNGAL_2"/>
    <property type="match status" value="1"/>
</dbReference>
<dbReference type="SUPFAM" id="SSF57701">
    <property type="entry name" value="Zn2/Cys6 DNA-binding domain"/>
    <property type="match status" value="1"/>
</dbReference>
<feature type="region of interest" description="Disordered" evidence="5">
    <location>
        <begin position="666"/>
        <end position="689"/>
    </location>
</feature>
<dbReference type="SMART" id="SM00066">
    <property type="entry name" value="GAL4"/>
    <property type="match status" value="1"/>
</dbReference>
<evidence type="ECO:0000256" key="5">
    <source>
        <dbReference type="SAM" id="MobiDB-lite"/>
    </source>
</evidence>
<evidence type="ECO:0000256" key="2">
    <source>
        <dbReference type="ARBA" id="ARBA00022723"/>
    </source>
</evidence>
<proteinExistence type="predicted"/>
<dbReference type="Gene3D" id="4.10.240.10">
    <property type="entry name" value="Zn(2)-C6 fungal-type DNA-binding domain"/>
    <property type="match status" value="1"/>
</dbReference>
<gene>
    <name evidence="8" type="ORF">FIBSPDRAFT_1036003</name>
</gene>
<feature type="domain" description="Zn(2)-C6 fungal-type" evidence="6">
    <location>
        <begin position="63"/>
        <end position="94"/>
    </location>
</feature>
<keyword evidence="9" id="KW-1185">Reference proteome</keyword>
<dbReference type="InterPro" id="IPR017896">
    <property type="entry name" value="4Fe4S_Fe-S-bd"/>
</dbReference>
<keyword evidence="3" id="KW-0539">Nucleus</keyword>
<accession>A0A166W6D3</accession>
<feature type="compositionally biased region" description="Pro residues" evidence="5">
    <location>
        <begin position="1"/>
        <end position="20"/>
    </location>
</feature>
<evidence type="ECO:0000256" key="1">
    <source>
        <dbReference type="ARBA" id="ARBA00004123"/>
    </source>
</evidence>
<dbReference type="PROSITE" id="PS00463">
    <property type="entry name" value="ZN2_CY6_FUNGAL_1"/>
    <property type="match status" value="1"/>
</dbReference>
<dbReference type="GO" id="GO:0005634">
    <property type="term" value="C:nucleus"/>
    <property type="evidence" value="ECO:0007669"/>
    <property type="project" value="UniProtKB-SubCell"/>
</dbReference>
<organism evidence="8 9">
    <name type="scientific">Athelia psychrophila</name>
    <dbReference type="NCBI Taxonomy" id="1759441"/>
    <lineage>
        <taxon>Eukaryota</taxon>
        <taxon>Fungi</taxon>
        <taxon>Dikarya</taxon>
        <taxon>Basidiomycota</taxon>
        <taxon>Agaricomycotina</taxon>
        <taxon>Agaricomycetes</taxon>
        <taxon>Agaricomycetidae</taxon>
        <taxon>Atheliales</taxon>
        <taxon>Atheliaceae</taxon>
        <taxon>Athelia</taxon>
    </lineage>
</organism>
<feature type="region of interest" description="Disordered" evidence="5">
    <location>
        <begin position="168"/>
        <end position="195"/>
    </location>
</feature>
<dbReference type="InterPro" id="IPR036864">
    <property type="entry name" value="Zn2-C6_fun-type_DNA-bd_sf"/>
</dbReference>
<dbReference type="InterPro" id="IPR007219">
    <property type="entry name" value="XnlR_reg_dom"/>
</dbReference>
<keyword evidence="2" id="KW-0479">Metal-binding</keyword>
<dbReference type="InterPro" id="IPR001138">
    <property type="entry name" value="Zn2Cys6_DnaBD"/>
</dbReference>
<dbReference type="PANTHER" id="PTHR31001">
    <property type="entry name" value="UNCHARACTERIZED TRANSCRIPTIONAL REGULATORY PROTEIN"/>
    <property type="match status" value="1"/>
</dbReference>
<dbReference type="AlphaFoldDB" id="A0A166W6D3"/>
<dbReference type="GO" id="GO:0006351">
    <property type="term" value="P:DNA-templated transcription"/>
    <property type="evidence" value="ECO:0007669"/>
    <property type="project" value="InterPro"/>
</dbReference>
<evidence type="ECO:0008006" key="10">
    <source>
        <dbReference type="Google" id="ProtNLM"/>
    </source>
</evidence>
<evidence type="ECO:0000259" key="6">
    <source>
        <dbReference type="PROSITE" id="PS50048"/>
    </source>
</evidence>
<dbReference type="GO" id="GO:0008270">
    <property type="term" value="F:zinc ion binding"/>
    <property type="evidence" value="ECO:0007669"/>
    <property type="project" value="InterPro"/>
</dbReference>
<feature type="compositionally biased region" description="Polar residues" evidence="5">
    <location>
        <begin position="183"/>
        <end position="195"/>
    </location>
</feature>
<evidence type="ECO:0000259" key="7">
    <source>
        <dbReference type="PROSITE" id="PS51379"/>
    </source>
</evidence>
<evidence type="ECO:0000256" key="4">
    <source>
        <dbReference type="SAM" id="Coils"/>
    </source>
</evidence>
<dbReference type="SMART" id="SM00906">
    <property type="entry name" value="Fungal_trans"/>
    <property type="match status" value="1"/>
</dbReference>
<dbReference type="STRING" id="436010.A0A166W6D3"/>
<reference evidence="8 9" key="1">
    <citation type="journal article" date="2016" name="Mol. Biol. Evol.">
        <title>Comparative Genomics of Early-Diverging Mushroom-Forming Fungi Provides Insights into the Origins of Lignocellulose Decay Capabilities.</title>
        <authorList>
            <person name="Nagy L.G."/>
            <person name="Riley R."/>
            <person name="Tritt A."/>
            <person name="Adam C."/>
            <person name="Daum C."/>
            <person name="Floudas D."/>
            <person name="Sun H."/>
            <person name="Yadav J.S."/>
            <person name="Pangilinan J."/>
            <person name="Larsson K.H."/>
            <person name="Matsuura K."/>
            <person name="Barry K."/>
            <person name="Labutti K."/>
            <person name="Kuo R."/>
            <person name="Ohm R.A."/>
            <person name="Bhattacharya S.S."/>
            <person name="Shirouzu T."/>
            <person name="Yoshinaga Y."/>
            <person name="Martin F.M."/>
            <person name="Grigoriev I.V."/>
            <person name="Hibbett D.S."/>
        </authorList>
    </citation>
    <scope>NUCLEOTIDE SEQUENCE [LARGE SCALE GENOMIC DNA]</scope>
    <source>
        <strain evidence="8 9">CBS 109695</strain>
    </source>
</reference>
<dbReference type="PANTHER" id="PTHR31001:SF56">
    <property type="entry name" value="ZN(2)-C6 FUNGAL-TYPE DOMAIN-CONTAINING PROTEIN"/>
    <property type="match status" value="1"/>
</dbReference>